<reference evidence="15 16" key="1">
    <citation type="submission" date="2024-04" db="EMBL/GenBank/DDBJ databases">
        <authorList>
            <person name="Waldvogel A.-M."/>
            <person name="Schoenle A."/>
        </authorList>
    </citation>
    <scope>NUCLEOTIDE SEQUENCE [LARGE SCALE GENOMIC DNA]</scope>
</reference>
<evidence type="ECO:0000256" key="9">
    <source>
        <dbReference type="ARBA" id="ARBA00022949"/>
    </source>
</evidence>
<keyword evidence="6" id="KW-0732">Signal</keyword>
<organism evidence="15 16">
    <name type="scientific">Knipowitschia caucasica</name>
    <name type="common">Caucasian dwarf goby</name>
    <name type="synonym">Pomatoschistus caucasicus</name>
    <dbReference type="NCBI Taxonomy" id="637954"/>
    <lineage>
        <taxon>Eukaryota</taxon>
        <taxon>Metazoa</taxon>
        <taxon>Chordata</taxon>
        <taxon>Craniata</taxon>
        <taxon>Vertebrata</taxon>
        <taxon>Euteleostomi</taxon>
        <taxon>Actinopterygii</taxon>
        <taxon>Neopterygii</taxon>
        <taxon>Teleostei</taxon>
        <taxon>Neoteleostei</taxon>
        <taxon>Acanthomorphata</taxon>
        <taxon>Gobiaria</taxon>
        <taxon>Gobiiformes</taxon>
        <taxon>Gobioidei</taxon>
        <taxon>Gobiidae</taxon>
        <taxon>Gobiinae</taxon>
        <taxon>Knipowitschia</taxon>
    </lineage>
</organism>
<dbReference type="GO" id="GO:0016342">
    <property type="term" value="C:catenin complex"/>
    <property type="evidence" value="ECO:0007669"/>
    <property type="project" value="TreeGrafter"/>
</dbReference>
<keyword evidence="9" id="KW-0965">Cell junction</keyword>
<comment type="subcellular location">
    <subcellularLocation>
        <location evidence="2">Cell junction</location>
    </subcellularLocation>
    <subcellularLocation>
        <location evidence="1">Cell membrane</location>
    </subcellularLocation>
</comment>
<dbReference type="SMART" id="SM00112">
    <property type="entry name" value="CA"/>
    <property type="match status" value="1"/>
</dbReference>
<dbReference type="GO" id="GO:0045296">
    <property type="term" value="F:cadherin binding"/>
    <property type="evidence" value="ECO:0007669"/>
    <property type="project" value="TreeGrafter"/>
</dbReference>
<dbReference type="CDD" id="cd11304">
    <property type="entry name" value="Cadherin_repeat"/>
    <property type="match status" value="1"/>
</dbReference>
<gene>
    <name evidence="15" type="ORF">KC01_LOCUS9796</name>
</gene>
<dbReference type="GO" id="GO:0005912">
    <property type="term" value="C:adherens junction"/>
    <property type="evidence" value="ECO:0007669"/>
    <property type="project" value="TreeGrafter"/>
</dbReference>
<dbReference type="PROSITE" id="PS50268">
    <property type="entry name" value="CADHERIN_2"/>
    <property type="match status" value="1"/>
</dbReference>
<evidence type="ECO:0000256" key="13">
    <source>
        <dbReference type="SAM" id="MobiDB-lite"/>
    </source>
</evidence>
<keyword evidence="11" id="KW-0325">Glycoprotein</keyword>
<dbReference type="GO" id="GO:0000902">
    <property type="term" value="P:cell morphogenesis"/>
    <property type="evidence" value="ECO:0007669"/>
    <property type="project" value="TreeGrafter"/>
</dbReference>
<dbReference type="GO" id="GO:0019903">
    <property type="term" value="F:protein phosphatase binding"/>
    <property type="evidence" value="ECO:0007669"/>
    <property type="project" value="TreeGrafter"/>
</dbReference>
<evidence type="ECO:0000256" key="2">
    <source>
        <dbReference type="ARBA" id="ARBA00004282"/>
    </source>
</evidence>
<dbReference type="GO" id="GO:0044331">
    <property type="term" value="P:cell-cell adhesion mediated by cadherin"/>
    <property type="evidence" value="ECO:0007669"/>
    <property type="project" value="TreeGrafter"/>
</dbReference>
<dbReference type="GO" id="GO:0005509">
    <property type="term" value="F:calcium ion binding"/>
    <property type="evidence" value="ECO:0007669"/>
    <property type="project" value="UniProtKB-UniRule"/>
</dbReference>
<feature type="region of interest" description="Disordered" evidence="13">
    <location>
        <begin position="116"/>
        <end position="142"/>
    </location>
</feature>
<dbReference type="EMBL" id="OZ035835">
    <property type="protein sequence ID" value="CAL1578675.1"/>
    <property type="molecule type" value="Genomic_DNA"/>
</dbReference>
<dbReference type="GO" id="GO:0005923">
    <property type="term" value="C:bicellular tight junction"/>
    <property type="evidence" value="ECO:0007669"/>
    <property type="project" value="TreeGrafter"/>
</dbReference>
<protein>
    <recommendedName>
        <fullName evidence="14">Cadherin domain-containing protein</fullName>
    </recommendedName>
</protein>
<keyword evidence="8 12" id="KW-0106">Calcium</keyword>
<evidence type="ECO:0000256" key="6">
    <source>
        <dbReference type="ARBA" id="ARBA00022729"/>
    </source>
</evidence>
<dbReference type="InterPro" id="IPR015919">
    <property type="entry name" value="Cadherin-like_sf"/>
</dbReference>
<dbReference type="InterPro" id="IPR002126">
    <property type="entry name" value="Cadherin-like_dom"/>
</dbReference>
<dbReference type="Pfam" id="PF00028">
    <property type="entry name" value="Cadherin"/>
    <property type="match status" value="1"/>
</dbReference>
<dbReference type="AlphaFoldDB" id="A0AAV2JMG1"/>
<evidence type="ECO:0000313" key="15">
    <source>
        <dbReference type="EMBL" id="CAL1578675.1"/>
    </source>
</evidence>
<dbReference type="GO" id="GO:0034332">
    <property type="term" value="P:adherens junction organization"/>
    <property type="evidence" value="ECO:0007669"/>
    <property type="project" value="TreeGrafter"/>
</dbReference>
<sequence length="142" mass="15646">MPVHTFTVEVREELAVRTPENSRSAITTATVTIKVLDVDEPPMFSQPSYTFTVLEERVVQNIGSVLATDPDKAKNVIRYSILDQDSPFSINPRTGALSTVRPLDRELEATHMFQVKAQEDGSGESPRGLTQEPHPGDLTQGP</sequence>
<evidence type="ECO:0000256" key="1">
    <source>
        <dbReference type="ARBA" id="ARBA00004236"/>
    </source>
</evidence>
<evidence type="ECO:0000256" key="11">
    <source>
        <dbReference type="ARBA" id="ARBA00023180"/>
    </source>
</evidence>
<proteinExistence type="predicted"/>
<evidence type="ECO:0000256" key="5">
    <source>
        <dbReference type="ARBA" id="ARBA00022723"/>
    </source>
</evidence>
<dbReference type="GO" id="GO:0007043">
    <property type="term" value="P:cell-cell junction assembly"/>
    <property type="evidence" value="ECO:0007669"/>
    <property type="project" value="TreeGrafter"/>
</dbReference>
<dbReference type="InterPro" id="IPR039808">
    <property type="entry name" value="Cadherin"/>
</dbReference>
<dbReference type="GO" id="GO:0007156">
    <property type="term" value="P:homophilic cell adhesion via plasma membrane adhesion molecules"/>
    <property type="evidence" value="ECO:0007669"/>
    <property type="project" value="InterPro"/>
</dbReference>
<dbReference type="PANTHER" id="PTHR24027">
    <property type="entry name" value="CADHERIN-23"/>
    <property type="match status" value="1"/>
</dbReference>
<dbReference type="GO" id="GO:0016477">
    <property type="term" value="P:cell migration"/>
    <property type="evidence" value="ECO:0007669"/>
    <property type="project" value="TreeGrafter"/>
</dbReference>
<keyword evidence="3" id="KW-1003">Cell membrane</keyword>
<keyword evidence="5" id="KW-0479">Metal-binding</keyword>
<evidence type="ECO:0000256" key="10">
    <source>
        <dbReference type="ARBA" id="ARBA00023136"/>
    </source>
</evidence>
<keyword evidence="4" id="KW-0165">Cleavage on pair of basic residues</keyword>
<dbReference type="GO" id="GO:0016339">
    <property type="term" value="P:calcium-dependent cell-cell adhesion via plasma membrane cell adhesion molecules"/>
    <property type="evidence" value="ECO:0007669"/>
    <property type="project" value="TreeGrafter"/>
</dbReference>
<evidence type="ECO:0000256" key="3">
    <source>
        <dbReference type="ARBA" id="ARBA00022475"/>
    </source>
</evidence>
<evidence type="ECO:0000256" key="12">
    <source>
        <dbReference type="PROSITE-ProRule" id="PRU00043"/>
    </source>
</evidence>
<keyword evidence="7" id="KW-0677">Repeat</keyword>
<evidence type="ECO:0000313" key="16">
    <source>
        <dbReference type="Proteomes" id="UP001497482"/>
    </source>
</evidence>
<evidence type="ECO:0000256" key="7">
    <source>
        <dbReference type="ARBA" id="ARBA00022737"/>
    </source>
</evidence>
<dbReference type="Proteomes" id="UP001497482">
    <property type="component" value="Chromosome 13"/>
</dbReference>
<dbReference type="PRINTS" id="PR00205">
    <property type="entry name" value="CADHERIN"/>
</dbReference>
<name>A0AAV2JMG1_KNICA</name>
<evidence type="ECO:0000256" key="4">
    <source>
        <dbReference type="ARBA" id="ARBA00022685"/>
    </source>
</evidence>
<keyword evidence="16" id="KW-1185">Reference proteome</keyword>
<dbReference type="Gene3D" id="2.60.40.60">
    <property type="entry name" value="Cadherins"/>
    <property type="match status" value="2"/>
</dbReference>
<dbReference type="SUPFAM" id="SSF49313">
    <property type="entry name" value="Cadherin-like"/>
    <property type="match status" value="1"/>
</dbReference>
<evidence type="ECO:0000256" key="8">
    <source>
        <dbReference type="ARBA" id="ARBA00022837"/>
    </source>
</evidence>
<feature type="domain" description="Cadherin" evidence="14">
    <location>
        <begin position="45"/>
        <end position="126"/>
    </location>
</feature>
<accession>A0AAV2JMG1</accession>
<dbReference type="GO" id="GO:0008013">
    <property type="term" value="F:beta-catenin binding"/>
    <property type="evidence" value="ECO:0007669"/>
    <property type="project" value="TreeGrafter"/>
</dbReference>
<keyword evidence="10" id="KW-0472">Membrane</keyword>
<evidence type="ECO:0000259" key="14">
    <source>
        <dbReference type="PROSITE" id="PS50268"/>
    </source>
</evidence>
<dbReference type="PANTHER" id="PTHR24027:SF89">
    <property type="entry name" value="CADHERIN-5"/>
    <property type="match status" value="1"/>
</dbReference>